<dbReference type="SUPFAM" id="SSF57903">
    <property type="entry name" value="FYVE/PHD zinc finger"/>
    <property type="match status" value="1"/>
</dbReference>
<proteinExistence type="predicted"/>
<dbReference type="PROSITE" id="PS50178">
    <property type="entry name" value="ZF_FYVE"/>
    <property type="match status" value="1"/>
</dbReference>
<dbReference type="AlphaFoldDB" id="A0A024GN44"/>
<evidence type="ECO:0000256" key="1">
    <source>
        <dbReference type="ARBA" id="ARBA00022723"/>
    </source>
</evidence>
<sequence length="527" mass="59823">MPKNYQFEDFNSMNCGCGHFGDHEFTSVIEDSLETQARASLSLFGFGSSNDACINWKPLGINANEMKMNVGNKSQLISLRERTCSLGKNAFYWNLLSKSHPKTLSEENNDINGNNYPEYEETDEEEHEFEEGKISSKLVQQYLVKSSILIPASVEEMAHLIIQSDPSDMNITMQYLVGVKVIESEVVYSRNEKRSRYPARTRCGMFKPQPPERTERNHNQPPTTDPYDPNHKPDPNSNIAKSKEYAAQRIQRRRKLLRESSSLLVQEDDSLSGNHGNLSLKWVLAEKTGRMFTTRVQHCLLDYDCIVVNDWDAQDDCGPMFVRVMQSTYLPQFQSRTQTDAGVRLADLQPTGIMVRKAKGKPGFVEVQFVGSILEKADFPISFRRARLRALCLKIAKLEEIIRGRHLSQSLMIQQQPLWVRNTDRMSCNSCDMKFSLSRRRHHCRLCGDICCSECCPKVVVDLPDAGATHVRICVLCMKRRQSREANGSTSSSSSSTGSPSKNQAENIPSPCRSYAYQQPLLNEAYV</sequence>
<evidence type="ECO:0000256" key="5">
    <source>
        <dbReference type="SAM" id="MobiDB-lite"/>
    </source>
</evidence>
<name>A0A024GN44_9STRA</name>
<dbReference type="PANTHER" id="PTHR43102:SF2">
    <property type="entry name" value="GAF DOMAIN-CONTAINING PROTEIN"/>
    <property type="match status" value="1"/>
</dbReference>
<gene>
    <name evidence="7" type="ORF">BN9_092120</name>
</gene>
<dbReference type="Gene3D" id="3.30.40.10">
    <property type="entry name" value="Zinc/RING finger domain, C3HC4 (zinc finger)"/>
    <property type="match status" value="1"/>
</dbReference>
<evidence type="ECO:0000256" key="4">
    <source>
        <dbReference type="PROSITE-ProRule" id="PRU00091"/>
    </source>
</evidence>
<accession>A0A024GN44</accession>
<dbReference type="GO" id="GO:0008270">
    <property type="term" value="F:zinc ion binding"/>
    <property type="evidence" value="ECO:0007669"/>
    <property type="project" value="UniProtKB-KW"/>
</dbReference>
<dbReference type="EMBL" id="CAIX01000207">
    <property type="protein sequence ID" value="CCI48150.1"/>
    <property type="molecule type" value="Genomic_DNA"/>
</dbReference>
<keyword evidence="2 4" id="KW-0863">Zinc-finger</keyword>
<protein>
    <recommendedName>
        <fullName evidence="6">FYVE-type domain-containing protein</fullName>
    </recommendedName>
</protein>
<keyword evidence="1" id="KW-0479">Metal-binding</keyword>
<evidence type="ECO:0000259" key="6">
    <source>
        <dbReference type="PROSITE" id="PS50178"/>
    </source>
</evidence>
<dbReference type="InterPro" id="IPR000306">
    <property type="entry name" value="Znf_FYVE"/>
</dbReference>
<evidence type="ECO:0000256" key="3">
    <source>
        <dbReference type="ARBA" id="ARBA00022833"/>
    </source>
</evidence>
<organism evidence="7 8">
    <name type="scientific">Albugo candida</name>
    <dbReference type="NCBI Taxonomy" id="65357"/>
    <lineage>
        <taxon>Eukaryota</taxon>
        <taxon>Sar</taxon>
        <taxon>Stramenopiles</taxon>
        <taxon>Oomycota</taxon>
        <taxon>Peronosporomycetes</taxon>
        <taxon>Albuginales</taxon>
        <taxon>Albuginaceae</taxon>
        <taxon>Albugo</taxon>
    </lineage>
</organism>
<dbReference type="InterPro" id="IPR011011">
    <property type="entry name" value="Znf_FYVE_PHD"/>
</dbReference>
<evidence type="ECO:0000256" key="2">
    <source>
        <dbReference type="ARBA" id="ARBA00022771"/>
    </source>
</evidence>
<keyword evidence="8" id="KW-1185">Reference proteome</keyword>
<dbReference type="PANTHER" id="PTHR43102">
    <property type="entry name" value="SLR1143 PROTEIN"/>
    <property type="match status" value="1"/>
</dbReference>
<dbReference type="SMART" id="SM00064">
    <property type="entry name" value="FYVE"/>
    <property type="match status" value="1"/>
</dbReference>
<dbReference type="CDD" id="cd00065">
    <property type="entry name" value="FYVE_like_SF"/>
    <property type="match status" value="1"/>
</dbReference>
<feature type="region of interest" description="Disordered" evidence="5">
    <location>
        <begin position="485"/>
        <end position="511"/>
    </location>
</feature>
<dbReference type="STRING" id="65357.A0A024GN44"/>
<keyword evidence="3" id="KW-0862">Zinc</keyword>
<dbReference type="Pfam" id="PF01363">
    <property type="entry name" value="FYVE"/>
    <property type="match status" value="1"/>
</dbReference>
<dbReference type="InterPro" id="IPR017455">
    <property type="entry name" value="Znf_FYVE-rel"/>
</dbReference>
<dbReference type="InterPro" id="IPR013083">
    <property type="entry name" value="Znf_RING/FYVE/PHD"/>
</dbReference>
<dbReference type="Proteomes" id="UP000053237">
    <property type="component" value="Unassembled WGS sequence"/>
</dbReference>
<comment type="caution">
    <text evidence="7">The sequence shown here is derived from an EMBL/GenBank/DDBJ whole genome shotgun (WGS) entry which is preliminary data.</text>
</comment>
<dbReference type="InParanoid" id="A0A024GN44"/>
<feature type="compositionally biased region" description="Low complexity" evidence="5">
    <location>
        <begin position="488"/>
        <end position="501"/>
    </location>
</feature>
<dbReference type="OrthoDB" id="5872154at2759"/>
<feature type="region of interest" description="Disordered" evidence="5">
    <location>
        <begin position="190"/>
        <end position="242"/>
    </location>
</feature>
<evidence type="ECO:0000313" key="7">
    <source>
        <dbReference type="EMBL" id="CCI48150.1"/>
    </source>
</evidence>
<reference evidence="7 8" key="1">
    <citation type="submission" date="2012-05" db="EMBL/GenBank/DDBJ databases">
        <title>Recombination and specialization in a pathogen metapopulation.</title>
        <authorList>
            <person name="Gardiner A."/>
            <person name="Kemen E."/>
            <person name="Schultz-Larsen T."/>
            <person name="MacLean D."/>
            <person name="Van Oosterhout C."/>
            <person name="Jones J.D.G."/>
        </authorList>
    </citation>
    <scope>NUCLEOTIDE SEQUENCE [LARGE SCALE GENOMIC DNA]</scope>
    <source>
        <strain evidence="7 8">Ac Nc2</strain>
    </source>
</reference>
<feature type="domain" description="FYVE-type" evidence="6">
    <location>
        <begin position="422"/>
        <end position="482"/>
    </location>
</feature>
<evidence type="ECO:0000313" key="8">
    <source>
        <dbReference type="Proteomes" id="UP000053237"/>
    </source>
</evidence>